<dbReference type="Pfam" id="PF21962">
    <property type="entry name" value="DUF6924"/>
    <property type="match status" value="1"/>
</dbReference>
<dbReference type="Proteomes" id="UP001499841">
    <property type="component" value="Unassembled WGS sequence"/>
</dbReference>
<dbReference type="RefSeq" id="WP_345038406.1">
    <property type="nucleotide sequence ID" value="NZ_BAABBA010000004.1"/>
</dbReference>
<evidence type="ECO:0000313" key="3">
    <source>
        <dbReference type="Proteomes" id="UP001499841"/>
    </source>
</evidence>
<protein>
    <recommendedName>
        <fullName evidence="1">DUF6924 domain-containing protein</fullName>
    </recommendedName>
</protein>
<name>A0ABP8ERM3_9MICO</name>
<accession>A0ABP8ERM3</accession>
<sequence length="141" mass="15464">MRLPEPSDLCLLLVRTDYSDQQAWRAALAAATAVYEVGDFPRMGACLEPVESPDLAGLTPHDLVHLPRAGYVGQLAVADAQTMRDQTVLFIDLNTYNDQVGRTFRAIPQQVEGIASNLTIANMDFFEYADAADPDGVFRGF</sequence>
<comment type="caution">
    <text evidence="2">The sequence shown here is derived from an EMBL/GenBank/DDBJ whole genome shotgun (WGS) entry which is preliminary data.</text>
</comment>
<dbReference type="EMBL" id="BAABBA010000004">
    <property type="protein sequence ID" value="GAA4286653.1"/>
    <property type="molecule type" value="Genomic_DNA"/>
</dbReference>
<reference evidence="3" key="1">
    <citation type="journal article" date="2019" name="Int. J. Syst. Evol. Microbiol.">
        <title>The Global Catalogue of Microorganisms (GCM) 10K type strain sequencing project: providing services to taxonomists for standard genome sequencing and annotation.</title>
        <authorList>
            <consortium name="The Broad Institute Genomics Platform"/>
            <consortium name="The Broad Institute Genome Sequencing Center for Infectious Disease"/>
            <person name="Wu L."/>
            <person name="Ma J."/>
        </authorList>
    </citation>
    <scope>NUCLEOTIDE SEQUENCE [LARGE SCALE GENOMIC DNA]</scope>
    <source>
        <strain evidence="3">JCM 17459</strain>
    </source>
</reference>
<proteinExistence type="predicted"/>
<gene>
    <name evidence="2" type="ORF">GCM10022262_10120</name>
</gene>
<keyword evidence="3" id="KW-1185">Reference proteome</keyword>
<evidence type="ECO:0000259" key="1">
    <source>
        <dbReference type="Pfam" id="PF21962"/>
    </source>
</evidence>
<feature type="domain" description="DUF6924" evidence="1">
    <location>
        <begin position="12"/>
        <end position="141"/>
    </location>
</feature>
<evidence type="ECO:0000313" key="2">
    <source>
        <dbReference type="EMBL" id="GAA4286653.1"/>
    </source>
</evidence>
<organism evidence="2 3">
    <name type="scientific">Georgenia daeguensis</name>
    <dbReference type="NCBI Taxonomy" id="908355"/>
    <lineage>
        <taxon>Bacteria</taxon>
        <taxon>Bacillati</taxon>
        <taxon>Actinomycetota</taxon>
        <taxon>Actinomycetes</taxon>
        <taxon>Micrococcales</taxon>
        <taxon>Bogoriellaceae</taxon>
        <taxon>Georgenia</taxon>
    </lineage>
</organism>
<dbReference type="InterPro" id="IPR053832">
    <property type="entry name" value="DUF6924"/>
</dbReference>